<dbReference type="Pfam" id="PF00149">
    <property type="entry name" value="Metallophos"/>
    <property type="match status" value="1"/>
</dbReference>
<name>A0A917M6L7_9SPHI</name>
<protein>
    <recommendedName>
        <fullName evidence="3">LamG-like jellyroll fold domain-containing protein</fullName>
    </recommendedName>
</protein>
<evidence type="ECO:0000256" key="1">
    <source>
        <dbReference type="ARBA" id="ARBA00022729"/>
    </source>
</evidence>
<dbReference type="Pfam" id="PF13385">
    <property type="entry name" value="Laminin_G_3"/>
    <property type="match status" value="1"/>
</dbReference>
<dbReference type="SMART" id="SM00560">
    <property type="entry name" value="LamGL"/>
    <property type="match status" value="1"/>
</dbReference>
<dbReference type="Gene3D" id="2.60.40.380">
    <property type="entry name" value="Purple acid phosphatase-like, N-terminal"/>
    <property type="match status" value="1"/>
</dbReference>
<dbReference type="InterPro" id="IPR039331">
    <property type="entry name" value="PAPs-like"/>
</dbReference>
<dbReference type="GO" id="GO:0005975">
    <property type="term" value="P:carbohydrate metabolic process"/>
    <property type="evidence" value="ECO:0007669"/>
    <property type="project" value="UniProtKB-ARBA"/>
</dbReference>
<dbReference type="Gene3D" id="2.60.120.200">
    <property type="match status" value="1"/>
</dbReference>
<keyword evidence="2" id="KW-1015">Disulfide bond</keyword>
<dbReference type="InterPro" id="IPR004843">
    <property type="entry name" value="Calcineurin-like_PHP"/>
</dbReference>
<dbReference type="PANTHER" id="PTHR22953">
    <property type="entry name" value="ACID PHOSPHATASE RELATED"/>
    <property type="match status" value="1"/>
</dbReference>
<dbReference type="Proteomes" id="UP000660862">
    <property type="component" value="Unassembled WGS sequence"/>
</dbReference>
<evidence type="ECO:0000256" key="2">
    <source>
        <dbReference type="ARBA" id="ARBA00023157"/>
    </source>
</evidence>
<dbReference type="PANTHER" id="PTHR22953:SF153">
    <property type="entry name" value="PURPLE ACID PHOSPHATASE"/>
    <property type="match status" value="1"/>
</dbReference>
<comment type="caution">
    <text evidence="4">The sequence shown here is derived from an EMBL/GenBank/DDBJ whole genome shotgun (WGS) entry which is preliminary data.</text>
</comment>
<sequence>MTPFDLKYNELRMMRKLIFAFSGCFLLALLTCGYAQDRNVLIDQWLWPDYTLGQQARNPKAYQLQWDSLPVALLSPTGPHYRLLGASPTDGMTLALPSEHRSMDAFTVEMWLIDHVNQPVGATAYMRSGQSGTGLSWVLGYHDNRVWFSLQPEELLQDGGERHGAVEHVLDGEGWKDRWWHVVGTYQAGRLSLYINGELVDERELETDRPLLSGEPLELAGYFEKEPYMQLGDLMKNVRLLDGALRQPEIGTRFNRLRDMVTSGRLLPDRFHFNAGPYLNNVKEESIQLVWETDRSARSVVRYGDRLPLADSLVFQREAGEPHEDGTRSYIRKATIDGLRPGTAYFYEIEATDTADATIRSGTSTFATARSDVQAYAFAVIGDTEGRPHINNRIAKLAWDERPDFALHLGDVTDGGMKDNKYEWNYEYFAGMGQLLERIPFFPVPGNGEDDLYWYNRYHALPSTTGYYRFAQGDAEFFMLDTNHPRDLQPGGKQYQWLEDALKTSTARWKFVAHHHAIYSADDDDYGNSWLGPAALGDTELQQLAPLYERYQVDVVFYGHLHTYQRTRPIREGHIEPGGVTYIQAGGAGGNLEDFTPTRAWYSAKTYRGHHYCMVQLVGDTLTLHVYDIVGNLRDYLSLQKKK</sequence>
<organism evidence="4 5">
    <name type="scientific">Parapedobacter pyrenivorans</name>
    <dbReference type="NCBI Taxonomy" id="1305674"/>
    <lineage>
        <taxon>Bacteria</taxon>
        <taxon>Pseudomonadati</taxon>
        <taxon>Bacteroidota</taxon>
        <taxon>Sphingobacteriia</taxon>
        <taxon>Sphingobacteriales</taxon>
        <taxon>Sphingobacteriaceae</taxon>
        <taxon>Parapedobacter</taxon>
    </lineage>
</organism>
<dbReference type="EMBL" id="BMER01000001">
    <property type="protein sequence ID" value="GGG82239.1"/>
    <property type="molecule type" value="Genomic_DNA"/>
</dbReference>
<dbReference type="SUPFAM" id="SSF49899">
    <property type="entry name" value="Concanavalin A-like lectins/glucanases"/>
    <property type="match status" value="1"/>
</dbReference>
<reference evidence="4" key="2">
    <citation type="submission" date="2020-09" db="EMBL/GenBank/DDBJ databases">
        <authorList>
            <person name="Sun Q."/>
            <person name="Zhou Y."/>
        </authorList>
    </citation>
    <scope>NUCLEOTIDE SEQUENCE</scope>
    <source>
        <strain evidence="4">CGMCC 1.12195</strain>
    </source>
</reference>
<dbReference type="InterPro" id="IPR029052">
    <property type="entry name" value="Metallo-depent_PP-like"/>
</dbReference>
<dbReference type="SUPFAM" id="SSF56300">
    <property type="entry name" value="Metallo-dependent phosphatases"/>
    <property type="match status" value="1"/>
</dbReference>
<proteinExistence type="predicted"/>
<accession>A0A917M6L7</accession>
<dbReference type="InterPro" id="IPR006558">
    <property type="entry name" value="LamG-like"/>
</dbReference>
<feature type="domain" description="LamG-like jellyroll fold" evidence="3">
    <location>
        <begin position="104"/>
        <end position="248"/>
    </location>
</feature>
<dbReference type="GO" id="GO:0004553">
    <property type="term" value="F:hydrolase activity, hydrolyzing O-glycosyl compounds"/>
    <property type="evidence" value="ECO:0007669"/>
    <property type="project" value="UniProtKB-ARBA"/>
</dbReference>
<gene>
    <name evidence="4" type="ORF">GCM10007415_13830</name>
</gene>
<dbReference type="SUPFAM" id="SSF49363">
    <property type="entry name" value="Purple acid phosphatase, N-terminal domain"/>
    <property type="match status" value="1"/>
</dbReference>
<dbReference type="GO" id="GO:0046872">
    <property type="term" value="F:metal ion binding"/>
    <property type="evidence" value="ECO:0007669"/>
    <property type="project" value="InterPro"/>
</dbReference>
<evidence type="ECO:0000313" key="4">
    <source>
        <dbReference type="EMBL" id="GGG82239.1"/>
    </source>
</evidence>
<keyword evidence="5" id="KW-1185">Reference proteome</keyword>
<dbReference type="Gene3D" id="3.60.21.10">
    <property type="match status" value="1"/>
</dbReference>
<dbReference type="GO" id="GO:0003993">
    <property type="term" value="F:acid phosphatase activity"/>
    <property type="evidence" value="ECO:0007669"/>
    <property type="project" value="InterPro"/>
</dbReference>
<dbReference type="AlphaFoldDB" id="A0A917M6L7"/>
<evidence type="ECO:0000313" key="5">
    <source>
        <dbReference type="Proteomes" id="UP000660862"/>
    </source>
</evidence>
<evidence type="ECO:0000259" key="3">
    <source>
        <dbReference type="SMART" id="SM00560"/>
    </source>
</evidence>
<reference evidence="4" key="1">
    <citation type="journal article" date="2014" name="Int. J. Syst. Evol. Microbiol.">
        <title>Complete genome sequence of Corynebacterium casei LMG S-19264T (=DSM 44701T), isolated from a smear-ripened cheese.</title>
        <authorList>
            <consortium name="US DOE Joint Genome Institute (JGI-PGF)"/>
            <person name="Walter F."/>
            <person name="Albersmeier A."/>
            <person name="Kalinowski J."/>
            <person name="Ruckert C."/>
        </authorList>
    </citation>
    <scope>NUCLEOTIDE SEQUENCE</scope>
    <source>
        <strain evidence="4">CGMCC 1.12195</strain>
    </source>
</reference>
<keyword evidence="1" id="KW-0732">Signal</keyword>
<dbReference type="InterPro" id="IPR008963">
    <property type="entry name" value="Purple_acid_Pase-like_N"/>
</dbReference>
<dbReference type="InterPro" id="IPR013320">
    <property type="entry name" value="ConA-like_dom_sf"/>
</dbReference>